<keyword evidence="3" id="KW-1185">Reference proteome</keyword>
<evidence type="ECO:0000313" key="2">
    <source>
        <dbReference type="EMBL" id="KAB2611219.1"/>
    </source>
</evidence>
<protein>
    <submittedName>
        <fullName evidence="2">F-box protein</fullName>
    </submittedName>
</protein>
<gene>
    <name evidence="2" type="ORF">D8674_019251</name>
</gene>
<reference evidence="2 3" key="3">
    <citation type="submission" date="2019-11" db="EMBL/GenBank/DDBJ databases">
        <title>A de novo genome assembly of a pear dwarfing rootstock.</title>
        <authorList>
            <person name="Wang F."/>
            <person name="Wang J."/>
            <person name="Li S."/>
            <person name="Zhang Y."/>
            <person name="Fang M."/>
            <person name="Ma L."/>
            <person name="Zhao Y."/>
            <person name="Jiang S."/>
        </authorList>
    </citation>
    <scope>NUCLEOTIDE SEQUENCE [LARGE SCALE GENOMIC DNA]</scope>
    <source>
        <strain evidence="2">S2</strain>
        <tissue evidence="2">Leaf</tissue>
    </source>
</reference>
<proteinExistence type="predicted"/>
<dbReference type="Pfam" id="PF24104">
    <property type="entry name" value="At5g52880_ARM"/>
    <property type="match status" value="1"/>
</dbReference>
<evidence type="ECO:0000313" key="3">
    <source>
        <dbReference type="Proteomes" id="UP000327157"/>
    </source>
</evidence>
<dbReference type="OrthoDB" id="10257471at2759"/>
<accession>A0A5N5G730</accession>
<organism evidence="2 3">
    <name type="scientific">Pyrus ussuriensis x Pyrus communis</name>
    <dbReference type="NCBI Taxonomy" id="2448454"/>
    <lineage>
        <taxon>Eukaryota</taxon>
        <taxon>Viridiplantae</taxon>
        <taxon>Streptophyta</taxon>
        <taxon>Embryophyta</taxon>
        <taxon>Tracheophyta</taxon>
        <taxon>Spermatophyta</taxon>
        <taxon>Magnoliopsida</taxon>
        <taxon>eudicotyledons</taxon>
        <taxon>Gunneridae</taxon>
        <taxon>Pentapetalae</taxon>
        <taxon>rosids</taxon>
        <taxon>fabids</taxon>
        <taxon>Rosales</taxon>
        <taxon>Rosaceae</taxon>
        <taxon>Amygdaloideae</taxon>
        <taxon>Maleae</taxon>
        <taxon>Pyrus</taxon>
    </lineage>
</organism>
<dbReference type="InterPro" id="IPR057039">
    <property type="entry name" value="At5g52880_ARM"/>
</dbReference>
<sequence length="137" mass="16032">MSKPLERYQKLVLKESLPKIHRYPFARKELSLILRCAYKKFLSLVFQDTFTTFCLLLEALRPKQKKNMAVAEYKNAMVAHKLPQDVLVQGFLDMQSLVYVGLVCYSDNTQGDYISYVRELGIMPVEGWLHMFGFRLM</sequence>
<dbReference type="PANTHER" id="PTHR47744:SF1">
    <property type="entry name" value="OS05G0526300 PROTEIN"/>
    <property type="match status" value="1"/>
</dbReference>
<feature type="domain" description="F-box protein At5g52880-like ARM repeats region" evidence="1">
    <location>
        <begin position="6"/>
        <end position="57"/>
    </location>
</feature>
<dbReference type="Proteomes" id="UP000327157">
    <property type="component" value="Chromosome 17"/>
</dbReference>
<dbReference type="PANTHER" id="PTHR47744">
    <property type="entry name" value="OS05G0526300 PROTEIN"/>
    <property type="match status" value="1"/>
</dbReference>
<evidence type="ECO:0000259" key="1">
    <source>
        <dbReference type="Pfam" id="PF24104"/>
    </source>
</evidence>
<reference evidence="2 3" key="1">
    <citation type="submission" date="2019-09" db="EMBL/GenBank/DDBJ databases">
        <authorList>
            <person name="Ou C."/>
        </authorList>
    </citation>
    <scope>NUCLEOTIDE SEQUENCE [LARGE SCALE GENOMIC DNA]</scope>
    <source>
        <strain evidence="2">S2</strain>
        <tissue evidence="2">Leaf</tissue>
    </source>
</reference>
<comment type="caution">
    <text evidence="2">The sequence shown here is derived from an EMBL/GenBank/DDBJ whole genome shotgun (WGS) entry which is preliminary data.</text>
</comment>
<reference evidence="3" key="2">
    <citation type="submission" date="2019-10" db="EMBL/GenBank/DDBJ databases">
        <title>A de novo genome assembly of a pear dwarfing rootstock.</title>
        <authorList>
            <person name="Wang F."/>
            <person name="Wang J."/>
            <person name="Li S."/>
            <person name="Zhang Y."/>
            <person name="Fang M."/>
            <person name="Ma L."/>
            <person name="Zhao Y."/>
            <person name="Jiang S."/>
        </authorList>
    </citation>
    <scope>NUCLEOTIDE SEQUENCE [LARGE SCALE GENOMIC DNA]</scope>
</reference>
<name>A0A5N5G730_9ROSA</name>
<dbReference type="EMBL" id="SMOL01000487">
    <property type="protein sequence ID" value="KAB2611219.1"/>
    <property type="molecule type" value="Genomic_DNA"/>
</dbReference>
<dbReference type="AlphaFoldDB" id="A0A5N5G730"/>